<feature type="transmembrane region" description="Helical" evidence="2">
    <location>
        <begin position="75"/>
        <end position="95"/>
    </location>
</feature>
<feature type="transmembrane region" description="Helical" evidence="2">
    <location>
        <begin position="140"/>
        <end position="159"/>
    </location>
</feature>
<name>A0A6A5ZTB9_9PLEO</name>
<dbReference type="AlphaFoldDB" id="A0A6A5ZTB9"/>
<feature type="transmembrane region" description="Helical" evidence="2">
    <location>
        <begin position="329"/>
        <end position="351"/>
    </location>
</feature>
<evidence type="ECO:0000313" key="4">
    <source>
        <dbReference type="Proteomes" id="UP000799770"/>
    </source>
</evidence>
<evidence type="ECO:0000313" key="3">
    <source>
        <dbReference type="EMBL" id="KAF2122910.1"/>
    </source>
</evidence>
<feature type="region of interest" description="Disordered" evidence="1">
    <location>
        <begin position="399"/>
        <end position="421"/>
    </location>
</feature>
<evidence type="ECO:0000256" key="1">
    <source>
        <dbReference type="SAM" id="MobiDB-lite"/>
    </source>
</evidence>
<reference evidence="3" key="1">
    <citation type="journal article" date="2020" name="Stud. Mycol.">
        <title>101 Dothideomycetes genomes: a test case for predicting lifestyles and emergence of pathogens.</title>
        <authorList>
            <person name="Haridas S."/>
            <person name="Albert R."/>
            <person name="Binder M."/>
            <person name="Bloem J."/>
            <person name="Labutti K."/>
            <person name="Salamov A."/>
            <person name="Andreopoulos B."/>
            <person name="Baker S."/>
            <person name="Barry K."/>
            <person name="Bills G."/>
            <person name="Bluhm B."/>
            <person name="Cannon C."/>
            <person name="Castanera R."/>
            <person name="Culley D."/>
            <person name="Daum C."/>
            <person name="Ezra D."/>
            <person name="Gonzalez J."/>
            <person name="Henrissat B."/>
            <person name="Kuo A."/>
            <person name="Liang C."/>
            <person name="Lipzen A."/>
            <person name="Lutzoni F."/>
            <person name="Magnuson J."/>
            <person name="Mondo S."/>
            <person name="Nolan M."/>
            <person name="Ohm R."/>
            <person name="Pangilinan J."/>
            <person name="Park H.-J."/>
            <person name="Ramirez L."/>
            <person name="Alfaro M."/>
            <person name="Sun H."/>
            <person name="Tritt A."/>
            <person name="Yoshinaga Y."/>
            <person name="Zwiers L.-H."/>
            <person name="Turgeon B."/>
            <person name="Goodwin S."/>
            <person name="Spatafora J."/>
            <person name="Crous P."/>
            <person name="Grigoriev I."/>
        </authorList>
    </citation>
    <scope>NUCLEOTIDE SEQUENCE</scope>
    <source>
        <strain evidence="3">CBS 627.86</strain>
    </source>
</reference>
<dbReference type="EMBL" id="ML977310">
    <property type="protein sequence ID" value="KAF2122910.1"/>
    <property type="molecule type" value="Genomic_DNA"/>
</dbReference>
<keyword evidence="2" id="KW-0472">Membrane</keyword>
<feature type="transmembrane region" description="Helical" evidence="2">
    <location>
        <begin position="107"/>
        <end position="128"/>
    </location>
</feature>
<protein>
    <submittedName>
        <fullName evidence="3">Uncharacterized protein</fullName>
    </submittedName>
</protein>
<feature type="non-terminal residue" evidence="3">
    <location>
        <position position="421"/>
    </location>
</feature>
<proteinExistence type="predicted"/>
<accession>A0A6A5ZTB9</accession>
<organism evidence="3 4">
    <name type="scientific">Lophiotrema nucula</name>
    <dbReference type="NCBI Taxonomy" id="690887"/>
    <lineage>
        <taxon>Eukaryota</taxon>
        <taxon>Fungi</taxon>
        <taxon>Dikarya</taxon>
        <taxon>Ascomycota</taxon>
        <taxon>Pezizomycotina</taxon>
        <taxon>Dothideomycetes</taxon>
        <taxon>Pleosporomycetidae</taxon>
        <taxon>Pleosporales</taxon>
        <taxon>Lophiotremataceae</taxon>
        <taxon>Lophiotrema</taxon>
    </lineage>
</organism>
<feature type="transmembrane region" description="Helical" evidence="2">
    <location>
        <begin position="224"/>
        <end position="244"/>
    </location>
</feature>
<dbReference type="Proteomes" id="UP000799770">
    <property type="component" value="Unassembled WGS sequence"/>
</dbReference>
<dbReference type="OrthoDB" id="3021074at2759"/>
<gene>
    <name evidence="3" type="ORF">BDV96DRAFT_460851</name>
</gene>
<feature type="compositionally biased region" description="Basic and acidic residues" evidence="1">
    <location>
        <begin position="405"/>
        <end position="421"/>
    </location>
</feature>
<keyword evidence="2" id="KW-1133">Transmembrane helix</keyword>
<evidence type="ECO:0000256" key="2">
    <source>
        <dbReference type="SAM" id="Phobius"/>
    </source>
</evidence>
<keyword evidence="4" id="KW-1185">Reference proteome</keyword>
<sequence>MPAISPADLLGVLVNRDALSNVSNASQAGNVTGDGLQVVCAWPVSGQYGPGSRVLYYVLVAACVWARKAEWLRKACLAAALLFPAVAAIHGIVLASVHVNGAVDMDVYGAFQLCSIGILAAPLTVKLSRTYFNDPGRNTIFLWTVLVLAGLLSLTVEFYRVTTHDCTHDNFGNPIPNEPSSFPHDNATCNLTCVIGAGPASPMRKGANNEIYVIPAPTKFTFNAAMLLAAACCIPAILSLIFTFDKILEINWKARNGRVDEIALMNQVIDGTNGATEGKMKGVNSIVRRFLSVIEIPVFAGAVLAILVIGEANFFSAQVRYETEPMASIGQWSPIAGTFLAALGSLYPTALDRTKTMSTFRDFGNRRRVARFMHQAGDYLGAAAHDRLGLSQFDRGRARGYPEIPGERHRNADLERTRSQY</sequence>
<keyword evidence="2" id="KW-0812">Transmembrane</keyword>
<feature type="transmembrane region" description="Helical" evidence="2">
    <location>
        <begin position="290"/>
        <end position="309"/>
    </location>
</feature>